<evidence type="ECO:0000256" key="2">
    <source>
        <dbReference type="SAM" id="MobiDB-lite"/>
    </source>
</evidence>
<gene>
    <name evidence="3" type="ORF">K458DRAFT_316721</name>
</gene>
<keyword evidence="4" id="KW-1185">Reference proteome</keyword>
<evidence type="ECO:0000313" key="4">
    <source>
        <dbReference type="Proteomes" id="UP000799291"/>
    </source>
</evidence>
<name>A0A6G1IK03_9PLEO</name>
<sequence>MGKKNPSIKPVSASSTDASPKASVEPRRPGTSGTELLLTTNRRTASAQYVAAQRAETAYKAKKRSAGARQHRSEAKDHFWKAGWHLKEGLRSSCSMVAAVPWMLRGWREERQVKNERKAVEKFEKKKLKLEERIAKREAVSKKDEEKVVDEGAA</sequence>
<proteinExistence type="predicted"/>
<dbReference type="AlphaFoldDB" id="A0A6G1IK03"/>
<protein>
    <submittedName>
        <fullName evidence="3">Uncharacterized protein</fullName>
    </submittedName>
</protein>
<evidence type="ECO:0000313" key="3">
    <source>
        <dbReference type="EMBL" id="KAF2678566.1"/>
    </source>
</evidence>
<dbReference type="OrthoDB" id="4771937at2759"/>
<organism evidence="3 4">
    <name type="scientific">Lentithecium fluviatile CBS 122367</name>
    <dbReference type="NCBI Taxonomy" id="1168545"/>
    <lineage>
        <taxon>Eukaryota</taxon>
        <taxon>Fungi</taxon>
        <taxon>Dikarya</taxon>
        <taxon>Ascomycota</taxon>
        <taxon>Pezizomycotina</taxon>
        <taxon>Dothideomycetes</taxon>
        <taxon>Pleosporomycetidae</taxon>
        <taxon>Pleosporales</taxon>
        <taxon>Massarineae</taxon>
        <taxon>Lentitheciaceae</taxon>
        <taxon>Lentithecium</taxon>
    </lineage>
</organism>
<dbReference type="EMBL" id="MU005611">
    <property type="protein sequence ID" value="KAF2678566.1"/>
    <property type="molecule type" value="Genomic_DNA"/>
</dbReference>
<reference evidence="3" key="1">
    <citation type="journal article" date="2020" name="Stud. Mycol.">
        <title>101 Dothideomycetes genomes: a test case for predicting lifestyles and emergence of pathogens.</title>
        <authorList>
            <person name="Haridas S."/>
            <person name="Albert R."/>
            <person name="Binder M."/>
            <person name="Bloem J."/>
            <person name="Labutti K."/>
            <person name="Salamov A."/>
            <person name="Andreopoulos B."/>
            <person name="Baker S."/>
            <person name="Barry K."/>
            <person name="Bills G."/>
            <person name="Bluhm B."/>
            <person name="Cannon C."/>
            <person name="Castanera R."/>
            <person name="Culley D."/>
            <person name="Daum C."/>
            <person name="Ezra D."/>
            <person name="Gonzalez J."/>
            <person name="Henrissat B."/>
            <person name="Kuo A."/>
            <person name="Liang C."/>
            <person name="Lipzen A."/>
            <person name="Lutzoni F."/>
            <person name="Magnuson J."/>
            <person name="Mondo S."/>
            <person name="Nolan M."/>
            <person name="Ohm R."/>
            <person name="Pangilinan J."/>
            <person name="Park H.-J."/>
            <person name="Ramirez L."/>
            <person name="Alfaro M."/>
            <person name="Sun H."/>
            <person name="Tritt A."/>
            <person name="Yoshinaga Y."/>
            <person name="Zwiers L.-H."/>
            <person name="Turgeon B."/>
            <person name="Goodwin S."/>
            <person name="Spatafora J."/>
            <person name="Crous P."/>
            <person name="Grigoriev I."/>
        </authorList>
    </citation>
    <scope>NUCLEOTIDE SEQUENCE</scope>
    <source>
        <strain evidence="3">CBS 122367</strain>
    </source>
</reference>
<keyword evidence="1" id="KW-0175">Coiled coil</keyword>
<evidence type="ECO:0000256" key="1">
    <source>
        <dbReference type="SAM" id="Coils"/>
    </source>
</evidence>
<feature type="region of interest" description="Disordered" evidence="2">
    <location>
        <begin position="1"/>
        <end position="37"/>
    </location>
</feature>
<dbReference type="Proteomes" id="UP000799291">
    <property type="component" value="Unassembled WGS sequence"/>
</dbReference>
<feature type="coiled-coil region" evidence="1">
    <location>
        <begin position="113"/>
        <end position="140"/>
    </location>
</feature>
<accession>A0A6G1IK03</accession>